<evidence type="ECO:0000259" key="1">
    <source>
        <dbReference type="Pfam" id="PF00814"/>
    </source>
</evidence>
<keyword evidence="2" id="KW-0808">Transferase</keyword>
<dbReference type="GO" id="GO:0002949">
    <property type="term" value="P:tRNA threonylcarbamoyladenosine modification"/>
    <property type="evidence" value="ECO:0007669"/>
    <property type="project" value="InterPro"/>
</dbReference>
<dbReference type="SUPFAM" id="SSF53067">
    <property type="entry name" value="Actin-like ATPase domain"/>
    <property type="match status" value="1"/>
</dbReference>
<evidence type="ECO:0000313" key="2">
    <source>
        <dbReference type="EMBL" id="QCZ36716.1"/>
    </source>
</evidence>
<dbReference type="Gene3D" id="3.30.420.200">
    <property type="match status" value="1"/>
</dbReference>
<organism evidence="2 3">
    <name type="scientific">Mycoplasma nasistruthionis</name>
    <dbReference type="NCBI Taxonomy" id="353852"/>
    <lineage>
        <taxon>Bacteria</taxon>
        <taxon>Bacillati</taxon>
        <taxon>Mycoplasmatota</taxon>
        <taxon>Mollicutes</taxon>
        <taxon>Mycoplasmataceae</taxon>
        <taxon>Mycoplasma</taxon>
    </lineage>
</organism>
<name>A0A5B7XV68_9MOLU</name>
<dbReference type="Gene3D" id="3.30.420.40">
    <property type="match status" value="1"/>
</dbReference>
<gene>
    <name evidence="2" type="primary">tsaB</name>
    <name evidence="2" type="ORF">FG904_01685</name>
</gene>
<dbReference type="OrthoDB" id="9784166at2"/>
<dbReference type="AlphaFoldDB" id="A0A5B7XV68"/>
<dbReference type="InterPro" id="IPR022496">
    <property type="entry name" value="T6A_TsaB"/>
</dbReference>
<dbReference type="NCBIfam" id="TIGR03725">
    <property type="entry name" value="T6A_YeaZ"/>
    <property type="match status" value="1"/>
</dbReference>
<reference evidence="2 3" key="1">
    <citation type="submission" date="2019-06" db="EMBL/GenBank/DDBJ databases">
        <title>Mycoplasma sp. 2F1A isolated from ostrich.</title>
        <authorList>
            <person name="Spergser J."/>
        </authorList>
    </citation>
    <scope>NUCLEOTIDE SEQUENCE [LARGE SCALE GENOMIC DNA]</scope>
    <source>
        <strain evidence="2 3">2F1A</strain>
    </source>
</reference>
<dbReference type="GO" id="GO:0016740">
    <property type="term" value="F:transferase activity"/>
    <property type="evidence" value="ECO:0007669"/>
    <property type="project" value="UniProtKB-KW"/>
</dbReference>
<sequence>MNLFLDTTSLDFVLILFNNSFEVIDYTHLKGYKKKVDLIPQLTQQLLTQNNLSFKDINNYYTNIGPGFFTGVRSSLVYFRTLALISKAKIYTISTWDILKIQNKYLNYAYIDAQGKKVYQFDLKAPENQDIEQKVTVIDFINQPLTNVNYLLFIKNFWAYSNSFMETNLMEIKPHYIKKPQIGAKQ</sequence>
<feature type="domain" description="Gcp-like" evidence="1">
    <location>
        <begin position="37"/>
        <end position="121"/>
    </location>
</feature>
<protein>
    <submittedName>
        <fullName evidence="2">tRNA (Adenosine(37)-N6)-threonylcarbamoyltransferase complex dimerization subunit type 1 TsaB</fullName>
    </submittedName>
</protein>
<accession>A0A5B7XV68</accession>
<dbReference type="Pfam" id="PF00814">
    <property type="entry name" value="TsaD"/>
    <property type="match status" value="1"/>
</dbReference>
<proteinExistence type="predicted"/>
<dbReference type="EMBL" id="CP040825">
    <property type="protein sequence ID" value="QCZ36716.1"/>
    <property type="molecule type" value="Genomic_DNA"/>
</dbReference>
<dbReference type="InterPro" id="IPR043129">
    <property type="entry name" value="ATPase_NBD"/>
</dbReference>
<dbReference type="KEGG" id="mnh:FG904_01685"/>
<dbReference type="RefSeq" id="WP_139592199.1">
    <property type="nucleotide sequence ID" value="NZ_CP040825.1"/>
</dbReference>
<dbReference type="Proteomes" id="UP000305457">
    <property type="component" value="Chromosome"/>
</dbReference>
<evidence type="ECO:0000313" key="3">
    <source>
        <dbReference type="Proteomes" id="UP000305457"/>
    </source>
</evidence>
<dbReference type="InterPro" id="IPR000905">
    <property type="entry name" value="Gcp-like_dom"/>
</dbReference>